<evidence type="ECO:0000313" key="4">
    <source>
        <dbReference type="RefSeq" id="XP_018022833.1"/>
    </source>
</evidence>
<sequence length="172" mass="18311">MHNVSDDAVNSGWHAELSTQMSSESCKVEADATEASGSSPPLETVAVYIKEEPQGGGEDIAVKVEPTDSSEKECGSDSGSSRVCAASASRRGSAMNSSDNVKLILAVEKHPAVWDKACSDYKDKNKKVNAWKTICKEVTVNHAEIKDDEAKNNVDSSSAQYQLGSSSVNIEL</sequence>
<dbReference type="InterPro" id="IPR039353">
    <property type="entry name" value="TF_Adf1"/>
</dbReference>
<dbReference type="GO" id="GO:0006357">
    <property type="term" value="P:regulation of transcription by RNA polymerase II"/>
    <property type="evidence" value="ECO:0007669"/>
    <property type="project" value="TreeGrafter"/>
</dbReference>
<dbReference type="Pfam" id="PF10545">
    <property type="entry name" value="MADF_DNA_bdg"/>
    <property type="match status" value="1"/>
</dbReference>
<evidence type="ECO:0000256" key="1">
    <source>
        <dbReference type="SAM" id="MobiDB-lite"/>
    </source>
</evidence>
<dbReference type="KEGG" id="hazt:108678851"/>
<evidence type="ECO:0000259" key="2">
    <source>
        <dbReference type="PROSITE" id="PS51029"/>
    </source>
</evidence>
<dbReference type="PANTHER" id="PTHR12243">
    <property type="entry name" value="MADF DOMAIN TRANSCRIPTION FACTOR"/>
    <property type="match status" value="1"/>
</dbReference>
<evidence type="ECO:0000313" key="3">
    <source>
        <dbReference type="Proteomes" id="UP000694843"/>
    </source>
</evidence>
<keyword evidence="3" id="KW-1185">Reference proteome</keyword>
<dbReference type="Proteomes" id="UP000694843">
    <property type="component" value="Unplaced"/>
</dbReference>
<dbReference type="InterPro" id="IPR006578">
    <property type="entry name" value="MADF-dom"/>
</dbReference>
<reference evidence="4" key="1">
    <citation type="submission" date="2025-08" db="UniProtKB">
        <authorList>
            <consortium name="RefSeq"/>
        </authorList>
    </citation>
    <scope>IDENTIFICATION</scope>
    <source>
        <tissue evidence="4">Whole organism</tissue>
    </source>
</reference>
<dbReference type="RefSeq" id="XP_018022833.1">
    <property type="nucleotide sequence ID" value="XM_018167344.1"/>
</dbReference>
<dbReference type="GeneID" id="108678851"/>
<accession>A0A8B7P9U2</accession>
<dbReference type="GO" id="GO:0005634">
    <property type="term" value="C:nucleus"/>
    <property type="evidence" value="ECO:0007669"/>
    <property type="project" value="TreeGrafter"/>
</dbReference>
<dbReference type="PANTHER" id="PTHR12243:SF67">
    <property type="entry name" value="COREPRESSOR OF PANGOLIN, ISOFORM A-RELATED"/>
    <property type="match status" value="1"/>
</dbReference>
<feature type="domain" description="MADF" evidence="2">
    <location>
        <begin position="102"/>
        <end position="172"/>
    </location>
</feature>
<name>A0A8B7P9U2_HYAAZ</name>
<organism evidence="3 4">
    <name type="scientific">Hyalella azteca</name>
    <name type="common">Amphipod</name>
    <dbReference type="NCBI Taxonomy" id="294128"/>
    <lineage>
        <taxon>Eukaryota</taxon>
        <taxon>Metazoa</taxon>
        <taxon>Ecdysozoa</taxon>
        <taxon>Arthropoda</taxon>
        <taxon>Crustacea</taxon>
        <taxon>Multicrustacea</taxon>
        <taxon>Malacostraca</taxon>
        <taxon>Eumalacostraca</taxon>
        <taxon>Peracarida</taxon>
        <taxon>Amphipoda</taxon>
        <taxon>Senticaudata</taxon>
        <taxon>Talitrida</taxon>
        <taxon>Talitroidea</taxon>
        <taxon>Hyalellidae</taxon>
        <taxon>Hyalella</taxon>
    </lineage>
</organism>
<dbReference type="GO" id="GO:0005667">
    <property type="term" value="C:transcription regulator complex"/>
    <property type="evidence" value="ECO:0007669"/>
    <property type="project" value="TreeGrafter"/>
</dbReference>
<dbReference type="OrthoDB" id="8118596at2759"/>
<proteinExistence type="predicted"/>
<gene>
    <name evidence="4" type="primary">LOC108678851</name>
</gene>
<protein>
    <submittedName>
        <fullName evidence="4">Uncharacterized protein LOC108678851</fullName>
    </submittedName>
</protein>
<dbReference type="AlphaFoldDB" id="A0A8B7P9U2"/>
<feature type="region of interest" description="Disordered" evidence="1">
    <location>
        <begin position="1"/>
        <end position="43"/>
    </location>
</feature>
<dbReference type="PROSITE" id="PS51029">
    <property type="entry name" value="MADF"/>
    <property type="match status" value="1"/>
</dbReference>